<reference evidence="1" key="1">
    <citation type="submission" date="2023-06" db="EMBL/GenBank/DDBJ databases">
        <authorList>
            <consortium name="Lawrence Berkeley National Laboratory"/>
            <person name="Ahrendt S."/>
            <person name="Sahu N."/>
            <person name="Indic B."/>
            <person name="Wong-Bajracharya J."/>
            <person name="Merenyi Z."/>
            <person name="Ke H.-M."/>
            <person name="Monk M."/>
            <person name="Kocsube S."/>
            <person name="Drula E."/>
            <person name="Lipzen A."/>
            <person name="Balint B."/>
            <person name="Henrissat B."/>
            <person name="Andreopoulos B."/>
            <person name="Martin F.M."/>
            <person name="Harder C.B."/>
            <person name="Rigling D."/>
            <person name="Ford K.L."/>
            <person name="Foster G.D."/>
            <person name="Pangilinan J."/>
            <person name="Papanicolaou A."/>
            <person name="Barry K."/>
            <person name="LaButti K."/>
            <person name="Viragh M."/>
            <person name="Koriabine M."/>
            <person name="Yan M."/>
            <person name="Riley R."/>
            <person name="Champramary S."/>
            <person name="Plett K.L."/>
            <person name="Tsai I.J."/>
            <person name="Slot J."/>
            <person name="Sipos G."/>
            <person name="Plett J."/>
            <person name="Nagy L.G."/>
            <person name="Grigoriev I.V."/>
        </authorList>
    </citation>
    <scope>NUCLEOTIDE SEQUENCE</scope>
    <source>
        <strain evidence="1">FPL87.14</strain>
    </source>
</reference>
<name>A0AA39MJH6_9AGAR</name>
<dbReference type="Proteomes" id="UP001175226">
    <property type="component" value="Unassembled WGS sequence"/>
</dbReference>
<proteinExistence type="predicted"/>
<dbReference type="AlphaFoldDB" id="A0AA39MJH6"/>
<evidence type="ECO:0000313" key="1">
    <source>
        <dbReference type="EMBL" id="KAK0435710.1"/>
    </source>
</evidence>
<protein>
    <submittedName>
        <fullName evidence="1">Uncharacterized protein</fullName>
    </submittedName>
</protein>
<keyword evidence="2" id="KW-1185">Reference proteome</keyword>
<dbReference type="EMBL" id="JAUEPT010000060">
    <property type="protein sequence ID" value="KAK0435710.1"/>
    <property type="molecule type" value="Genomic_DNA"/>
</dbReference>
<evidence type="ECO:0000313" key="2">
    <source>
        <dbReference type="Proteomes" id="UP001175226"/>
    </source>
</evidence>
<accession>A0AA39MJH6</accession>
<comment type="caution">
    <text evidence="1">The sequence shown here is derived from an EMBL/GenBank/DDBJ whole genome shotgun (WGS) entry which is preliminary data.</text>
</comment>
<organism evidence="1 2">
    <name type="scientific">Armillaria borealis</name>
    <dbReference type="NCBI Taxonomy" id="47425"/>
    <lineage>
        <taxon>Eukaryota</taxon>
        <taxon>Fungi</taxon>
        <taxon>Dikarya</taxon>
        <taxon>Basidiomycota</taxon>
        <taxon>Agaricomycotina</taxon>
        <taxon>Agaricomycetes</taxon>
        <taxon>Agaricomycetidae</taxon>
        <taxon>Agaricales</taxon>
        <taxon>Marasmiineae</taxon>
        <taxon>Physalacriaceae</taxon>
        <taxon>Armillaria</taxon>
    </lineage>
</organism>
<sequence length="179" mass="19668">MLRFDDDSPATATLKSIVLHSSTIATCTWEHSLELDIIHDQAIIHDLLVFMGSPAYQHVAPRNPTSVNDDRIRAWTKPGGAATGSPFSLLSLTITRDFTLPRCTAKRLTLLAAGIGVIALYEGGGRAPSLDRIDEKDGAAHQGRLPPAYLVGRWKDWVGREVFFMGQSHTVKVFLKGWC</sequence>
<gene>
    <name evidence="1" type="ORF">EV421DRAFT_1908411</name>
</gene>